<feature type="transmembrane region" description="Helical" evidence="1">
    <location>
        <begin position="33"/>
        <end position="56"/>
    </location>
</feature>
<dbReference type="RefSeq" id="WP_397540354.1">
    <property type="nucleotide sequence ID" value="NZ_CP025184.1"/>
</dbReference>
<organism evidence="2">
    <name type="scientific">Roseomonas mucosa</name>
    <dbReference type="NCBI Taxonomy" id="207340"/>
    <lineage>
        <taxon>Bacteria</taxon>
        <taxon>Pseudomonadati</taxon>
        <taxon>Pseudomonadota</taxon>
        <taxon>Alphaproteobacteria</taxon>
        <taxon>Acetobacterales</taxon>
        <taxon>Roseomonadaceae</taxon>
        <taxon>Roseomonas</taxon>
    </lineage>
</organism>
<feature type="transmembrane region" description="Helical" evidence="1">
    <location>
        <begin position="100"/>
        <end position="118"/>
    </location>
</feature>
<proteinExistence type="predicted"/>
<keyword evidence="2" id="KW-0614">Plasmid</keyword>
<reference evidence="2" key="1">
    <citation type="submission" date="2017-12" db="EMBL/GenBank/DDBJ databases">
        <authorList>
            <person name="Martens C."/>
            <person name="Dahlstrom E."/>
            <person name="Barbian K."/>
            <person name="Sykora L."/>
            <person name="Ricklefs S."/>
            <person name="Bruno D."/>
            <person name="Anzick I."/>
            <person name="Myles I."/>
            <person name="Datta S.K."/>
        </authorList>
    </citation>
    <scope>NUCLEOTIDE SEQUENCE</scope>
    <source>
        <strain evidence="2">AD2</strain>
        <plasmid evidence="2">p3-AD2</plasmid>
    </source>
</reference>
<name>A0A4Y1MPU5_9PROT</name>
<evidence type="ECO:0000313" key="2">
    <source>
        <dbReference type="EMBL" id="AWV20021.1"/>
    </source>
</evidence>
<sequence length="173" mass="19511">MLNVLARILLTITALAPVGLTYSWVAYMQGSTASATYILLATFFLLLTCLAVLWRAGKSLSASRFKAKAIEAADHENTTFLLLYVMPLFTAQFNTLNWQFWIPTILIFGFITATGYNYHFNPMLSLLGWHFYKVDSEEGVKFVLITKKHLRTASTEIEVGQLTEYILLDLGGR</sequence>
<keyword evidence="1" id="KW-0472">Membrane</keyword>
<accession>A0A4Y1MPU5</accession>
<keyword evidence="1" id="KW-0812">Transmembrane</keyword>
<dbReference type="AlphaFoldDB" id="A0A4Y1MPU5"/>
<keyword evidence="1" id="KW-1133">Transmembrane helix</keyword>
<protein>
    <submittedName>
        <fullName evidence="2">Uncharacterized protein</fullName>
    </submittedName>
</protein>
<gene>
    <name evidence="2" type="ORF">RADP37_05440</name>
</gene>
<dbReference type="EMBL" id="CP025184">
    <property type="protein sequence ID" value="AWV20021.1"/>
    <property type="molecule type" value="Genomic_DNA"/>
</dbReference>
<evidence type="ECO:0000256" key="1">
    <source>
        <dbReference type="SAM" id="Phobius"/>
    </source>
</evidence>
<geneLocation type="plasmid" evidence="2">
    <name>p3-AD2</name>
</geneLocation>